<dbReference type="SUPFAM" id="SSF117916">
    <property type="entry name" value="Fe-S cluster assembly (FSCA) domain-like"/>
    <property type="match status" value="1"/>
</dbReference>
<evidence type="ECO:0000256" key="1">
    <source>
        <dbReference type="ARBA" id="ARBA00006420"/>
    </source>
</evidence>
<dbReference type="EMBL" id="UINC01048459">
    <property type="protein sequence ID" value="SVB59005.1"/>
    <property type="molecule type" value="Genomic_DNA"/>
</dbReference>
<comment type="similarity">
    <text evidence="1">Belongs to the NifU family.</text>
</comment>
<evidence type="ECO:0000313" key="3">
    <source>
        <dbReference type="EMBL" id="SVB59005.1"/>
    </source>
</evidence>
<dbReference type="GO" id="GO:0005506">
    <property type="term" value="F:iron ion binding"/>
    <property type="evidence" value="ECO:0007669"/>
    <property type="project" value="InterPro"/>
</dbReference>
<dbReference type="Gene3D" id="3.30.300.130">
    <property type="entry name" value="Fe-S cluster assembly (FSCA)"/>
    <property type="match status" value="1"/>
</dbReference>
<proteinExistence type="inferred from homology"/>
<accession>A0A382F8K1</accession>
<dbReference type="AlphaFoldDB" id="A0A382F8K1"/>
<name>A0A382F8K1_9ZZZZ</name>
<dbReference type="PIRSF" id="PIRSF036773">
    <property type="entry name" value="HIRIP5"/>
    <property type="match status" value="1"/>
</dbReference>
<dbReference type="GO" id="GO:0005739">
    <property type="term" value="C:mitochondrion"/>
    <property type="evidence" value="ECO:0007669"/>
    <property type="project" value="TreeGrafter"/>
</dbReference>
<dbReference type="InterPro" id="IPR034904">
    <property type="entry name" value="FSCA_dom_sf"/>
</dbReference>
<dbReference type="Gene3D" id="3.30.1370.70">
    <property type="entry name" value="Scaffold protein Nfu/NifU, N-terminal domain"/>
    <property type="match status" value="1"/>
</dbReference>
<dbReference type="Pfam" id="PF08712">
    <property type="entry name" value="Nfu_N"/>
    <property type="match status" value="1"/>
</dbReference>
<evidence type="ECO:0000259" key="2">
    <source>
        <dbReference type="SMART" id="SM00932"/>
    </source>
</evidence>
<dbReference type="GO" id="GO:0051536">
    <property type="term" value="F:iron-sulfur cluster binding"/>
    <property type="evidence" value="ECO:0007669"/>
    <property type="project" value="InterPro"/>
</dbReference>
<dbReference type="Pfam" id="PF01106">
    <property type="entry name" value="NifU"/>
    <property type="match status" value="1"/>
</dbReference>
<dbReference type="InterPro" id="IPR001075">
    <property type="entry name" value="NIF_FeS_clus_asmbl_NifU_C"/>
</dbReference>
<dbReference type="PANTHER" id="PTHR11178:SF1">
    <property type="entry name" value="NFU1 IRON-SULFUR CLUSTER SCAFFOLD HOMOLOG, MITOCHONDRIAL"/>
    <property type="match status" value="1"/>
</dbReference>
<dbReference type="PANTHER" id="PTHR11178">
    <property type="entry name" value="IRON-SULFUR CLUSTER SCAFFOLD PROTEIN NFU-RELATED"/>
    <property type="match status" value="1"/>
</dbReference>
<sequence length="183" mass="20470">MFIQTQPTPNPNSLKFVPGRTVSNCGSHEITKKDNIDNDLVRNILSINGVMGVFLGKDFISVNKDQSIDWEDIKHIAISLINEFYQSGNKFVIDKDIYEVKEEENLLEVEKQIIKILDTKIKPAVAKDGGDIKFKEFKNGVVTVQLQGSCSGCPSSTMTLKQGVQNLLCHYIPDVKEVIAIQE</sequence>
<organism evidence="3">
    <name type="scientific">marine metagenome</name>
    <dbReference type="NCBI Taxonomy" id="408172"/>
    <lineage>
        <taxon>unclassified sequences</taxon>
        <taxon>metagenomes</taxon>
        <taxon>ecological metagenomes</taxon>
    </lineage>
</organism>
<feature type="domain" description="Scaffold protein Nfu/NifU N-terminal" evidence="2">
    <location>
        <begin position="3"/>
        <end position="88"/>
    </location>
</feature>
<dbReference type="InterPro" id="IPR035433">
    <property type="entry name" value="NFU1-like"/>
</dbReference>
<dbReference type="GO" id="GO:0016226">
    <property type="term" value="P:iron-sulfur cluster assembly"/>
    <property type="evidence" value="ECO:0007669"/>
    <property type="project" value="InterPro"/>
</dbReference>
<dbReference type="SMART" id="SM00932">
    <property type="entry name" value="Nfu_N"/>
    <property type="match status" value="1"/>
</dbReference>
<reference evidence="3" key="1">
    <citation type="submission" date="2018-05" db="EMBL/GenBank/DDBJ databases">
        <authorList>
            <person name="Lanie J.A."/>
            <person name="Ng W.-L."/>
            <person name="Kazmierczak K.M."/>
            <person name="Andrzejewski T.M."/>
            <person name="Davidsen T.M."/>
            <person name="Wayne K.J."/>
            <person name="Tettelin H."/>
            <person name="Glass J.I."/>
            <person name="Rusch D."/>
            <person name="Podicherti R."/>
            <person name="Tsui H.-C.T."/>
            <person name="Winkler M.E."/>
        </authorList>
    </citation>
    <scope>NUCLEOTIDE SEQUENCE</scope>
</reference>
<dbReference type="InterPro" id="IPR036498">
    <property type="entry name" value="Nfu/NifU_N_sf"/>
</dbReference>
<gene>
    <name evidence="3" type="ORF">METZ01_LOCUS211859</name>
</gene>
<dbReference type="InterPro" id="IPR014824">
    <property type="entry name" value="Nfu/NifU_N"/>
</dbReference>
<protein>
    <recommendedName>
        <fullName evidence="2">Scaffold protein Nfu/NifU N-terminal domain-containing protein</fullName>
    </recommendedName>
</protein>
<dbReference type="SUPFAM" id="SSF110836">
    <property type="entry name" value="Hypothetical protein SAV1430"/>
    <property type="match status" value="1"/>
</dbReference>